<keyword evidence="3" id="KW-0804">Transcription</keyword>
<keyword evidence="1" id="KW-0805">Transcription regulation</keyword>
<evidence type="ECO:0000256" key="1">
    <source>
        <dbReference type="ARBA" id="ARBA00023015"/>
    </source>
</evidence>
<dbReference type="Pfam" id="PF04542">
    <property type="entry name" value="Sigma70_r2"/>
    <property type="match status" value="1"/>
</dbReference>
<evidence type="ECO:0000313" key="5">
    <source>
        <dbReference type="EMBL" id="MCK2220509.1"/>
    </source>
</evidence>
<dbReference type="InterPro" id="IPR007627">
    <property type="entry name" value="RNA_pol_sigma70_r2"/>
</dbReference>
<protein>
    <recommendedName>
        <fullName evidence="4">RNA polymerase sigma-70 region 2 domain-containing protein</fullName>
    </recommendedName>
</protein>
<dbReference type="SUPFAM" id="SSF88946">
    <property type="entry name" value="Sigma2 domain of RNA polymerase sigma factors"/>
    <property type="match status" value="1"/>
</dbReference>
<evidence type="ECO:0000313" key="6">
    <source>
        <dbReference type="Proteomes" id="UP001317259"/>
    </source>
</evidence>
<comment type="caution">
    <text evidence="5">The sequence shown here is derived from an EMBL/GenBank/DDBJ whole genome shotgun (WGS) entry which is preliminary data.</text>
</comment>
<evidence type="ECO:0000256" key="3">
    <source>
        <dbReference type="ARBA" id="ARBA00023163"/>
    </source>
</evidence>
<sequence length="88" mass="9445">MSDGDLRARLAAGDLDALAGAYDEHGAHVYGVALTVTGSREHAEEVTQDVFVSLWEQPLSYDPRLGSLRGWLVGRALHESALRVKVGG</sequence>
<dbReference type="InterPro" id="IPR039425">
    <property type="entry name" value="RNA_pol_sigma-70-like"/>
</dbReference>
<organism evidence="5 6">
    <name type="scientific">Actinomadura luzonensis</name>
    <dbReference type="NCBI Taxonomy" id="2805427"/>
    <lineage>
        <taxon>Bacteria</taxon>
        <taxon>Bacillati</taxon>
        <taxon>Actinomycetota</taxon>
        <taxon>Actinomycetes</taxon>
        <taxon>Streptosporangiales</taxon>
        <taxon>Thermomonosporaceae</taxon>
        <taxon>Actinomadura</taxon>
    </lineage>
</organism>
<dbReference type="EMBL" id="JAKRKC020000002">
    <property type="protein sequence ID" value="MCK2220509.1"/>
    <property type="molecule type" value="Genomic_DNA"/>
</dbReference>
<feature type="domain" description="RNA polymerase sigma-70 region 2" evidence="4">
    <location>
        <begin position="22"/>
        <end position="78"/>
    </location>
</feature>
<evidence type="ECO:0000256" key="2">
    <source>
        <dbReference type="ARBA" id="ARBA00023082"/>
    </source>
</evidence>
<dbReference type="InterPro" id="IPR013325">
    <property type="entry name" value="RNA_pol_sigma_r2"/>
</dbReference>
<proteinExistence type="predicted"/>
<reference evidence="5 6" key="1">
    <citation type="submission" date="2022-04" db="EMBL/GenBank/DDBJ databases">
        <title>Genome draft of Actinomadura sp. ATCC 31491.</title>
        <authorList>
            <person name="Shi X."/>
            <person name="Du Y."/>
        </authorList>
    </citation>
    <scope>NUCLEOTIDE SEQUENCE [LARGE SCALE GENOMIC DNA]</scope>
    <source>
        <strain evidence="5 6">ATCC 31491</strain>
    </source>
</reference>
<accession>A0ABT0G7D2</accession>
<dbReference type="RefSeq" id="WP_242379061.1">
    <property type="nucleotide sequence ID" value="NZ_JAKRKC020000002.1"/>
</dbReference>
<dbReference type="Proteomes" id="UP001317259">
    <property type="component" value="Unassembled WGS sequence"/>
</dbReference>
<evidence type="ECO:0000259" key="4">
    <source>
        <dbReference type="Pfam" id="PF04542"/>
    </source>
</evidence>
<name>A0ABT0G7D2_9ACTN</name>
<gene>
    <name evidence="5" type="ORF">MF672_042920</name>
</gene>
<dbReference type="PANTHER" id="PTHR43133:SF62">
    <property type="entry name" value="RNA POLYMERASE SIGMA FACTOR SIGZ"/>
    <property type="match status" value="1"/>
</dbReference>
<keyword evidence="6" id="KW-1185">Reference proteome</keyword>
<keyword evidence="2" id="KW-0731">Sigma factor</keyword>
<dbReference type="Gene3D" id="1.10.1740.10">
    <property type="match status" value="1"/>
</dbReference>
<dbReference type="PANTHER" id="PTHR43133">
    <property type="entry name" value="RNA POLYMERASE ECF-TYPE SIGMA FACTO"/>
    <property type="match status" value="1"/>
</dbReference>